<protein>
    <recommendedName>
        <fullName evidence="1">RNase H type-1 domain-containing protein</fullName>
    </recommendedName>
</protein>
<dbReference type="InterPro" id="IPR012337">
    <property type="entry name" value="RNaseH-like_sf"/>
</dbReference>
<evidence type="ECO:0000313" key="3">
    <source>
        <dbReference type="Proteomes" id="UP000260655"/>
    </source>
</evidence>
<dbReference type="GO" id="GO:0004523">
    <property type="term" value="F:RNA-DNA hybrid ribonuclease activity"/>
    <property type="evidence" value="ECO:0007669"/>
    <property type="project" value="InterPro"/>
</dbReference>
<dbReference type="InterPro" id="IPR036397">
    <property type="entry name" value="RNaseH_sf"/>
</dbReference>
<evidence type="ECO:0000259" key="1">
    <source>
        <dbReference type="PROSITE" id="PS50879"/>
    </source>
</evidence>
<proteinExistence type="predicted"/>
<dbReference type="Proteomes" id="UP000260655">
    <property type="component" value="Unassembled WGS sequence"/>
</dbReference>
<sequence length="138" mass="16383">MKIELYTEVNFRGPTAKNGKCIALVECETKKGPAVKAQIETEQNTTYHRMSMIAILVGLRMLRPCEVTVYTPDQFLVTTINEGNMEKWKREEWRRPHGKEIKNKELWQELYEQTQKHRVTLEFSESTRYSDRLQSKMR</sequence>
<dbReference type="InterPro" id="IPR002156">
    <property type="entry name" value="RNaseH_domain"/>
</dbReference>
<dbReference type="PROSITE" id="PS50879">
    <property type="entry name" value="RNASE_H_1"/>
    <property type="match status" value="1"/>
</dbReference>
<feature type="domain" description="RNase H type-1" evidence="1">
    <location>
        <begin position="1"/>
        <end position="138"/>
    </location>
</feature>
<reference evidence="2 3" key="1">
    <citation type="submission" date="2018-08" db="EMBL/GenBank/DDBJ databases">
        <title>A genome reference for cultivated species of the human gut microbiota.</title>
        <authorList>
            <person name="Zou Y."/>
            <person name="Xue W."/>
            <person name="Luo G."/>
        </authorList>
    </citation>
    <scope>NUCLEOTIDE SEQUENCE [LARGE SCALE GENOMIC DNA]</scope>
    <source>
        <strain evidence="2 3">TM07-19</strain>
    </source>
</reference>
<dbReference type="SUPFAM" id="SSF53098">
    <property type="entry name" value="Ribonuclease H-like"/>
    <property type="match status" value="1"/>
</dbReference>
<accession>A0A3E4GMF3</accession>
<name>A0A3E4GMF3_9FIRM</name>
<gene>
    <name evidence="2" type="ORF">DXD67_13050</name>
</gene>
<dbReference type="Pfam" id="PF00075">
    <property type="entry name" value="RNase_H"/>
    <property type="match status" value="1"/>
</dbReference>
<comment type="caution">
    <text evidence="2">The sequence shown here is derived from an EMBL/GenBank/DDBJ whole genome shotgun (WGS) entry which is preliminary data.</text>
</comment>
<evidence type="ECO:0000313" key="2">
    <source>
        <dbReference type="EMBL" id="RGJ21341.1"/>
    </source>
</evidence>
<organism evidence="2 3">
    <name type="scientific">Coprococcus comes</name>
    <dbReference type="NCBI Taxonomy" id="410072"/>
    <lineage>
        <taxon>Bacteria</taxon>
        <taxon>Bacillati</taxon>
        <taxon>Bacillota</taxon>
        <taxon>Clostridia</taxon>
        <taxon>Lachnospirales</taxon>
        <taxon>Lachnospiraceae</taxon>
        <taxon>Coprococcus</taxon>
    </lineage>
</organism>
<dbReference type="EMBL" id="QSOV01000017">
    <property type="protein sequence ID" value="RGJ21341.1"/>
    <property type="molecule type" value="Genomic_DNA"/>
</dbReference>
<dbReference type="AlphaFoldDB" id="A0A3E4GMF3"/>
<dbReference type="GO" id="GO:0003676">
    <property type="term" value="F:nucleic acid binding"/>
    <property type="evidence" value="ECO:0007669"/>
    <property type="project" value="InterPro"/>
</dbReference>
<dbReference type="Gene3D" id="3.30.420.10">
    <property type="entry name" value="Ribonuclease H-like superfamily/Ribonuclease H"/>
    <property type="match status" value="1"/>
</dbReference>